<reference evidence="1" key="1">
    <citation type="submission" date="2021-01" db="EMBL/GenBank/DDBJ databases">
        <authorList>
            <person name="Corre E."/>
            <person name="Pelletier E."/>
            <person name="Niang G."/>
            <person name="Scheremetjew M."/>
            <person name="Finn R."/>
            <person name="Kale V."/>
            <person name="Holt S."/>
            <person name="Cochrane G."/>
            <person name="Meng A."/>
            <person name="Brown T."/>
            <person name="Cohen L."/>
        </authorList>
    </citation>
    <scope>NUCLEOTIDE SEQUENCE</scope>
    <source>
        <strain evidence="1">CCMP1756</strain>
    </source>
</reference>
<name>A0A7S3ZZ10_9STRA</name>
<evidence type="ECO:0000313" key="1">
    <source>
        <dbReference type="EMBL" id="CAE0698479.1"/>
    </source>
</evidence>
<organism evidence="1">
    <name type="scientific">Pelagomonas calceolata</name>
    <dbReference type="NCBI Taxonomy" id="35677"/>
    <lineage>
        <taxon>Eukaryota</taxon>
        <taxon>Sar</taxon>
        <taxon>Stramenopiles</taxon>
        <taxon>Ochrophyta</taxon>
        <taxon>Pelagophyceae</taxon>
        <taxon>Pelagomonadales</taxon>
        <taxon>Pelagomonadaceae</taxon>
        <taxon>Pelagomonas</taxon>
    </lineage>
</organism>
<dbReference type="EMBL" id="HBIW01016140">
    <property type="protein sequence ID" value="CAE0698479.1"/>
    <property type="molecule type" value="Transcribed_RNA"/>
</dbReference>
<gene>
    <name evidence="1" type="ORF">PCAL00307_LOCUS13915</name>
</gene>
<sequence length="105" mass="11427">MWRRRRRHGGLDQCRRPGVFDADGLARAVCTRPRLVVRDGGGECCESVARPLLRLVGSGARREGSSISAKPPPSFASPVRLRAAVLPAGVDALVMWALRLVSCHR</sequence>
<dbReference type="AlphaFoldDB" id="A0A7S3ZZ10"/>
<accession>A0A7S3ZZ10</accession>
<proteinExistence type="predicted"/>
<protein>
    <submittedName>
        <fullName evidence="1">Uncharacterized protein</fullName>
    </submittedName>
</protein>